<sequence>MSFSTGTVQSADGTTVSHRIVGEGGAPVVLVHGGIQAAQNFQRLAEMLSSRFTVYVPDRRGRRPGVPAGADYGLAREGEDLDALLRLSGARRLFGLSSGAVIALYTAIQYGAIDRLALYEPPLTIDGAEPAAWLPQFEEALAGSGPAAAVTAVLKGTGDRSLLQGLPAWLLTGLARIALAVDAKTTGPQDITLRDLVPTMRLDGIATLQSVTLVNPRIDELRARVLLLGGEKSAQALHLGLDALMRRLPDAKRVELKKIGHVAADNRGKPQQVARLLEDFWAD</sequence>
<dbReference type="EMBL" id="CP059165">
    <property type="protein sequence ID" value="QLL07547.1"/>
    <property type="molecule type" value="Genomic_DNA"/>
</dbReference>
<dbReference type="SUPFAM" id="SSF53474">
    <property type="entry name" value="alpha/beta-Hydrolases"/>
    <property type="match status" value="1"/>
</dbReference>
<dbReference type="Gene3D" id="3.40.50.1820">
    <property type="entry name" value="alpha/beta hydrolase"/>
    <property type="match status" value="1"/>
</dbReference>
<name>A0A7D6DXX1_9MYCO</name>
<protein>
    <submittedName>
        <fullName evidence="2">Alpha/beta hydrolase</fullName>
    </submittedName>
</protein>
<dbReference type="InterPro" id="IPR000073">
    <property type="entry name" value="AB_hydrolase_1"/>
</dbReference>
<dbReference type="RefSeq" id="WP_180916120.1">
    <property type="nucleotide sequence ID" value="NZ_CP059165.1"/>
</dbReference>
<keyword evidence="3" id="KW-1185">Reference proteome</keyword>
<evidence type="ECO:0000313" key="3">
    <source>
        <dbReference type="Proteomes" id="UP000510682"/>
    </source>
</evidence>
<dbReference type="PANTHER" id="PTHR43194:SF2">
    <property type="entry name" value="PEROXISOMAL MEMBRANE PROTEIN LPX1"/>
    <property type="match status" value="1"/>
</dbReference>
<dbReference type="InterPro" id="IPR029058">
    <property type="entry name" value="AB_hydrolase_fold"/>
</dbReference>
<evidence type="ECO:0000259" key="1">
    <source>
        <dbReference type="Pfam" id="PF12697"/>
    </source>
</evidence>
<dbReference type="PANTHER" id="PTHR43194">
    <property type="entry name" value="HYDROLASE ALPHA/BETA FOLD FAMILY"/>
    <property type="match status" value="1"/>
</dbReference>
<proteinExistence type="predicted"/>
<dbReference type="KEGG" id="mgor:H0P51_00475"/>
<gene>
    <name evidence="2" type="ORF">H0P51_00475</name>
</gene>
<keyword evidence="2" id="KW-0378">Hydrolase</keyword>
<feature type="domain" description="AB hydrolase-1" evidence="1">
    <location>
        <begin position="28"/>
        <end position="275"/>
    </location>
</feature>
<dbReference type="InterPro" id="IPR050228">
    <property type="entry name" value="Carboxylesterase_BioH"/>
</dbReference>
<evidence type="ECO:0000313" key="2">
    <source>
        <dbReference type="EMBL" id="QLL07547.1"/>
    </source>
</evidence>
<reference evidence="2" key="2">
    <citation type="submission" date="2020-07" db="EMBL/GenBank/DDBJ databases">
        <authorList>
            <person name="Yu X."/>
        </authorList>
    </citation>
    <scope>NUCLEOTIDE SEQUENCE [LARGE SCALE GENOMIC DNA]</scope>
    <source>
        <strain evidence="2">24T</strain>
    </source>
</reference>
<accession>A0A7D6DXX1</accession>
<dbReference type="GO" id="GO:0016787">
    <property type="term" value="F:hydrolase activity"/>
    <property type="evidence" value="ECO:0007669"/>
    <property type="project" value="UniProtKB-KW"/>
</dbReference>
<dbReference type="AlphaFoldDB" id="A0A7D6DXX1"/>
<dbReference type="Proteomes" id="UP000510682">
    <property type="component" value="Chromosome"/>
</dbReference>
<dbReference type="Pfam" id="PF12697">
    <property type="entry name" value="Abhydrolase_6"/>
    <property type="match status" value="1"/>
</dbReference>
<reference evidence="2" key="1">
    <citation type="submission" date="2020-07" db="EMBL/GenBank/DDBJ databases">
        <title>Description of Mycobacterium gordonae subsp. intergordonae subsp.nov. and Mycobacterium gordonae subsp. gordonae subsp. nov.</title>
        <authorList>
            <person name="Huang H."/>
        </authorList>
    </citation>
    <scope>NUCLEOTIDE SEQUENCE [LARGE SCALE GENOMIC DNA]</scope>
    <source>
        <strain evidence="2">24T</strain>
    </source>
</reference>
<organism evidence="2 3">
    <name type="scientific">Mycobacterium vicinigordonae</name>
    <dbReference type="NCBI Taxonomy" id="1719132"/>
    <lineage>
        <taxon>Bacteria</taxon>
        <taxon>Bacillati</taxon>
        <taxon>Actinomycetota</taxon>
        <taxon>Actinomycetes</taxon>
        <taxon>Mycobacteriales</taxon>
        <taxon>Mycobacteriaceae</taxon>
        <taxon>Mycobacterium</taxon>
    </lineage>
</organism>